<proteinExistence type="inferred from homology"/>
<dbReference type="RefSeq" id="WP_073104690.1">
    <property type="nucleotide sequence ID" value="NZ_FQXE01000009.1"/>
</dbReference>
<evidence type="ECO:0000256" key="2">
    <source>
        <dbReference type="ARBA" id="ARBA00023002"/>
    </source>
</evidence>
<dbReference type="GO" id="GO:0030497">
    <property type="term" value="P:fatty acid elongation"/>
    <property type="evidence" value="ECO:0007669"/>
    <property type="project" value="TreeGrafter"/>
</dbReference>
<organism evidence="3 4">
    <name type="scientific">Pollutimonas bauzanensis</name>
    <dbReference type="NCBI Taxonomy" id="658167"/>
    <lineage>
        <taxon>Bacteria</taxon>
        <taxon>Pseudomonadati</taxon>
        <taxon>Pseudomonadota</taxon>
        <taxon>Betaproteobacteria</taxon>
        <taxon>Burkholderiales</taxon>
        <taxon>Alcaligenaceae</taxon>
        <taxon>Pollutimonas</taxon>
    </lineage>
</organism>
<dbReference type="AlphaFoldDB" id="A0A1M5YFY2"/>
<dbReference type="PANTHER" id="PTHR42760:SF129">
    <property type="entry name" value="OXIDOREDUCTASE"/>
    <property type="match status" value="1"/>
</dbReference>
<evidence type="ECO:0000313" key="4">
    <source>
        <dbReference type="Proteomes" id="UP000184226"/>
    </source>
</evidence>
<gene>
    <name evidence="3" type="ORF">SAMN04488135_10953</name>
</gene>
<dbReference type="NCBIfam" id="NF009466">
    <property type="entry name" value="PRK12826.1-2"/>
    <property type="match status" value="1"/>
</dbReference>
<dbReference type="Pfam" id="PF13561">
    <property type="entry name" value="adh_short_C2"/>
    <property type="match status" value="1"/>
</dbReference>
<dbReference type="STRING" id="658167.SAMN04488135_10953"/>
<keyword evidence="2" id="KW-0560">Oxidoreductase</keyword>
<reference evidence="3 4" key="1">
    <citation type="submission" date="2016-11" db="EMBL/GenBank/DDBJ databases">
        <authorList>
            <person name="Jaros S."/>
            <person name="Januszkiewicz K."/>
            <person name="Wedrychowicz H."/>
        </authorList>
    </citation>
    <scope>NUCLEOTIDE SEQUENCE [LARGE SCALE GENOMIC DNA]</scope>
    <source>
        <strain evidence="3 4">CGMCC 1.10190</strain>
    </source>
</reference>
<dbReference type="NCBIfam" id="NF005559">
    <property type="entry name" value="PRK07231.1"/>
    <property type="match status" value="1"/>
</dbReference>
<dbReference type="PRINTS" id="PR00080">
    <property type="entry name" value="SDRFAMILY"/>
</dbReference>
<name>A0A1M5YFY2_9BURK</name>
<evidence type="ECO:0000256" key="1">
    <source>
        <dbReference type="ARBA" id="ARBA00006484"/>
    </source>
</evidence>
<protein>
    <submittedName>
        <fullName evidence="3">3-oxoacyl-[acyl-carrier protein] reductase</fullName>
    </submittedName>
</protein>
<dbReference type="InterPro" id="IPR036291">
    <property type="entry name" value="NAD(P)-bd_dom_sf"/>
</dbReference>
<sequence>MAQRNHYEFSGRHAVVTGGAAGIGLAIAHRLAEGGAAVTLWDRDSAMLEEALASFGANKPHAVSVDVSQEDSVNAAVEASLRAGGPMDILVNSAGITGPNTTVWDYPVADWDAVMSVNLRGPFLCCRAVVPHMREKGYGRIVNIASIAGKEGNPNASAYSASKAGVIALTKSLGKELANSGIGVNCITPAAVRTGIFAQMTQQHIDFMLSKIPMGRFGAPEEIAAVVAWLCSEECSFSTGAVFDVSGGRATY</sequence>
<dbReference type="FunFam" id="3.40.50.720:FF:000173">
    <property type="entry name" value="3-oxoacyl-[acyl-carrier protein] reductase"/>
    <property type="match status" value="1"/>
</dbReference>
<dbReference type="PRINTS" id="PR00081">
    <property type="entry name" value="GDHRDH"/>
</dbReference>
<comment type="similarity">
    <text evidence="1">Belongs to the short-chain dehydrogenases/reductases (SDR) family.</text>
</comment>
<dbReference type="PROSITE" id="PS00061">
    <property type="entry name" value="ADH_SHORT"/>
    <property type="match status" value="1"/>
</dbReference>
<dbReference type="InterPro" id="IPR020904">
    <property type="entry name" value="Sc_DH/Rdtase_CS"/>
</dbReference>
<dbReference type="Gene3D" id="3.40.50.720">
    <property type="entry name" value="NAD(P)-binding Rossmann-like Domain"/>
    <property type="match status" value="1"/>
</dbReference>
<keyword evidence="4" id="KW-1185">Reference proteome</keyword>
<dbReference type="SUPFAM" id="SSF51735">
    <property type="entry name" value="NAD(P)-binding Rossmann-fold domains"/>
    <property type="match status" value="1"/>
</dbReference>
<dbReference type="Proteomes" id="UP000184226">
    <property type="component" value="Unassembled WGS sequence"/>
</dbReference>
<accession>A0A1M5YFY2</accession>
<dbReference type="GO" id="GO:0016616">
    <property type="term" value="F:oxidoreductase activity, acting on the CH-OH group of donors, NAD or NADP as acceptor"/>
    <property type="evidence" value="ECO:0007669"/>
    <property type="project" value="TreeGrafter"/>
</dbReference>
<dbReference type="OrthoDB" id="196630at2"/>
<dbReference type="PANTHER" id="PTHR42760">
    <property type="entry name" value="SHORT-CHAIN DEHYDROGENASES/REDUCTASES FAMILY MEMBER"/>
    <property type="match status" value="1"/>
</dbReference>
<evidence type="ECO:0000313" key="3">
    <source>
        <dbReference type="EMBL" id="SHI10872.1"/>
    </source>
</evidence>
<dbReference type="InterPro" id="IPR002347">
    <property type="entry name" value="SDR_fam"/>
</dbReference>
<dbReference type="EMBL" id="FQXE01000009">
    <property type="protein sequence ID" value="SHI10872.1"/>
    <property type="molecule type" value="Genomic_DNA"/>
</dbReference>